<evidence type="ECO:0000256" key="1">
    <source>
        <dbReference type="SAM" id="MobiDB-lite"/>
    </source>
</evidence>
<keyword evidence="2" id="KW-0472">Membrane</keyword>
<protein>
    <submittedName>
        <fullName evidence="3">Uncharacterized protein</fullName>
    </submittedName>
</protein>
<evidence type="ECO:0000256" key="2">
    <source>
        <dbReference type="SAM" id="Phobius"/>
    </source>
</evidence>
<keyword evidence="4" id="KW-1185">Reference proteome</keyword>
<organism evidence="3 4">
    <name type="scientific">Astrephomene gubernaculifera</name>
    <dbReference type="NCBI Taxonomy" id="47775"/>
    <lineage>
        <taxon>Eukaryota</taxon>
        <taxon>Viridiplantae</taxon>
        <taxon>Chlorophyta</taxon>
        <taxon>core chlorophytes</taxon>
        <taxon>Chlorophyceae</taxon>
        <taxon>CS clade</taxon>
        <taxon>Chlamydomonadales</taxon>
        <taxon>Astrephomenaceae</taxon>
        <taxon>Astrephomene</taxon>
    </lineage>
</organism>
<feature type="compositionally biased region" description="Low complexity" evidence="1">
    <location>
        <begin position="70"/>
        <end position="80"/>
    </location>
</feature>
<feature type="transmembrane region" description="Helical" evidence="2">
    <location>
        <begin position="12"/>
        <end position="30"/>
    </location>
</feature>
<evidence type="ECO:0000313" key="4">
    <source>
        <dbReference type="Proteomes" id="UP001054857"/>
    </source>
</evidence>
<keyword evidence="2" id="KW-1133">Transmembrane helix</keyword>
<feature type="transmembrane region" description="Helical" evidence="2">
    <location>
        <begin position="42"/>
        <end position="65"/>
    </location>
</feature>
<comment type="caution">
    <text evidence="3">The sequence shown here is derived from an EMBL/GenBank/DDBJ whole genome shotgun (WGS) entry which is preliminary data.</text>
</comment>
<keyword evidence="2" id="KW-0812">Transmembrane</keyword>
<name>A0AAD3HTN4_9CHLO</name>
<dbReference type="AlphaFoldDB" id="A0AAD3HTN4"/>
<evidence type="ECO:0000313" key="3">
    <source>
        <dbReference type="EMBL" id="GFR52551.1"/>
    </source>
</evidence>
<dbReference type="EMBL" id="BMAR01000067">
    <property type="protein sequence ID" value="GFR52551.1"/>
    <property type="molecule type" value="Genomic_DNA"/>
</dbReference>
<sequence>MSGWRIVVNWFLPPPLVLTILLILPMPGVVKKGLLTFTRKFLFINIGHVRLVHLALLITGAAFAACTPSGCPRSPCPRSSHPTRRPQSWQEGGVRNGTSGSPHSHSCCGASCTASISSL</sequence>
<dbReference type="Proteomes" id="UP001054857">
    <property type="component" value="Unassembled WGS sequence"/>
</dbReference>
<accession>A0AAD3HTN4</accession>
<feature type="region of interest" description="Disordered" evidence="1">
    <location>
        <begin position="70"/>
        <end position="108"/>
    </location>
</feature>
<proteinExistence type="predicted"/>
<gene>
    <name evidence="3" type="ORF">Agub_g15139</name>
</gene>
<reference evidence="3 4" key="1">
    <citation type="journal article" date="2021" name="Sci. Rep.">
        <title>Genome sequencing of the multicellular alga Astrephomene provides insights into convergent evolution of germ-soma differentiation.</title>
        <authorList>
            <person name="Yamashita S."/>
            <person name="Yamamoto K."/>
            <person name="Matsuzaki R."/>
            <person name="Suzuki S."/>
            <person name="Yamaguchi H."/>
            <person name="Hirooka S."/>
            <person name="Minakuchi Y."/>
            <person name="Miyagishima S."/>
            <person name="Kawachi M."/>
            <person name="Toyoda A."/>
            <person name="Nozaki H."/>
        </authorList>
    </citation>
    <scope>NUCLEOTIDE SEQUENCE [LARGE SCALE GENOMIC DNA]</scope>
    <source>
        <strain evidence="3 4">NIES-4017</strain>
    </source>
</reference>